<evidence type="ECO:0008006" key="3">
    <source>
        <dbReference type="Google" id="ProtNLM"/>
    </source>
</evidence>
<sequence>MYDLHSDTVVSNFIKIKRLQWLGPLERMTQERGVKMVAWKIPEGKRKRGRPNKKWEEVIEEDLAEKPIQEWRKNAKNRSEWRRISKLWA</sequence>
<evidence type="ECO:0000313" key="2">
    <source>
        <dbReference type="Proteomes" id="UP001168821"/>
    </source>
</evidence>
<organism evidence="1 2">
    <name type="scientific">Zophobas morio</name>
    <dbReference type="NCBI Taxonomy" id="2755281"/>
    <lineage>
        <taxon>Eukaryota</taxon>
        <taxon>Metazoa</taxon>
        <taxon>Ecdysozoa</taxon>
        <taxon>Arthropoda</taxon>
        <taxon>Hexapoda</taxon>
        <taxon>Insecta</taxon>
        <taxon>Pterygota</taxon>
        <taxon>Neoptera</taxon>
        <taxon>Endopterygota</taxon>
        <taxon>Coleoptera</taxon>
        <taxon>Polyphaga</taxon>
        <taxon>Cucujiformia</taxon>
        <taxon>Tenebrionidae</taxon>
        <taxon>Zophobas</taxon>
    </lineage>
</organism>
<dbReference type="AlphaFoldDB" id="A0AA38HSY1"/>
<reference evidence="1" key="1">
    <citation type="journal article" date="2023" name="G3 (Bethesda)">
        <title>Whole genome assemblies of Zophobas morio and Tenebrio molitor.</title>
        <authorList>
            <person name="Kaur S."/>
            <person name="Stinson S.A."/>
            <person name="diCenzo G.C."/>
        </authorList>
    </citation>
    <scope>NUCLEOTIDE SEQUENCE</scope>
    <source>
        <strain evidence="1">QUZm001</strain>
    </source>
</reference>
<name>A0AA38HSY1_9CUCU</name>
<comment type="caution">
    <text evidence="1">The sequence shown here is derived from an EMBL/GenBank/DDBJ whole genome shotgun (WGS) entry which is preliminary data.</text>
</comment>
<keyword evidence="2" id="KW-1185">Reference proteome</keyword>
<dbReference type="EMBL" id="JALNTZ010000008">
    <property type="protein sequence ID" value="KAJ3643114.1"/>
    <property type="molecule type" value="Genomic_DNA"/>
</dbReference>
<gene>
    <name evidence="1" type="ORF">Zmor_025846</name>
</gene>
<evidence type="ECO:0000313" key="1">
    <source>
        <dbReference type="EMBL" id="KAJ3643114.1"/>
    </source>
</evidence>
<proteinExistence type="predicted"/>
<protein>
    <recommendedName>
        <fullName evidence="3">Endonuclease-reverse transcriptase</fullName>
    </recommendedName>
</protein>
<accession>A0AA38HSY1</accession>
<dbReference type="Proteomes" id="UP001168821">
    <property type="component" value="Unassembled WGS sequence"/>
</dbReference>